<feature type="coiled-coil region" evidence="2">
    <location>
        <begin position="413"/>
        <end position="449"/>
    </location>
</feature>
<feature type="transmembrane region" description="Helical" evidence="3">
    <location>
        <begin position="7"/>
        <end position="28"/>
    </location>
</feature>
<keyword evidence="2" id="KW-0175">Coiled coil</keyword>
<sequence>MLSNVMLFVAIAGGVIILLVVAMLASWYKKIPQGQALVRTGSGGTKVAFDRGMLVVPVLHMVESMDLSVKTIEIGRLKEDGLLCKDNLRADIKVVFFVRVNQETKDISRVAQTIGCKRASDPEILRQLFEAKFSEALKTVGKRFEFVELYDNREKFKQEIINIIGLDLNGYVLDDCAIDYLEQTPIEFLKVDNILDSEGIKKITELTATQKIKANFIRREEEKTIKEQDVEAQEAILEYERQLTEKEERQKREIANIRARENAEIAKINEEERLRSEMVRIRTEEEIAIAEENKARQVVVAAKNRERTEAVETERVEKDRLLELTERERIVTLAEIEKQRAIEQEQKNIQDVIRERVMVEKKTVEEEEKIKDTRELATARRAKDVAIIKAEESGESAIIQQTKTAEAERLAAEINAQKLLIDAEAEKNAAEKEAEARKIQAEAKAAEEATIGLSEAQVIEAKARAKEQEGLIEAAVLEKKAIAEAKGIEARASATHKQGILEAEVLAEKGTSEAKVIELKSLATAKGASEQGMAEAKVLQEKLLAEAKGVEEKAKAMQKLDGVGKEHEEFKLRLEKERDVELANIEVQRYVAEAQAMALSEAFKNAKIDIVGGESTFVDNIMNAINRGKTVDRLVSSSDTLGDLKTTLLGNGNGTPGLLNQIHGMVKSAGFKSEDVKNLSLAALLLKLYNQSGSEDKGAISKLMDAVKQYGLGEQQISGLL</sequence>
<dbReference type="PANTHER" id="PTHR13806">
    <property type="entry name" value="FLOTILLIN-RELATED"/>
    <property type="match status" value="1"/>
</dbReference>
<keyword evidence="3" id="KW-1133">Transmembrane helix</keyword>
<dbReference type="EMBL" id="PDUD01000011">
    <property type="protein sequence ID" value="PHN07187.1"/>
    <property type="molecule type" value="Genomic_DNA"/>
</dbReference>
<organism evidence="4 5">
    <name type="scientific">Flavilitoribacter nigricans (strain ATCC 23147 / DSM 23189 / NBRC 102662 / NCIMB 1420 / SS-2)</name>
    <name type="common">Lewinella nigricans</name>
    <dbReference type="NCBI Taxonomy" id="1122177"/>
    <lineage>
        <taxon>Bacteria</taxon>
        <taxon>Pseudomonadati</taxon>
        <taxon>Bacteroidota</taxon>
        <taxon>Saprospiria</taxon>
        <taxon>Saprospirales</taxon>
        <taxon>Lewinellaceae</taxon>
        <taxon>Flavilitoribacter</taxon>
    </lineage>
</organism>
<name>A0A2D0NFD1_FLAN2</name>
<comment type="caution">
    <text evidence="4">The sequence shown here is derived from an EMBL/GenBank/DDBJ whole genome shotgun (WGS) entry which is preliminary data.</text>
</comment>
<evidence type="ECO:0000313" key="4">
    <source>
        <dbReference type="EMBL" id="PHN07187.1"/>
    </source>
</evidence>
<keyword evidence="3" id="KW-0472">Membrane</keyword>
<evidence type="ECO:0000313" key="5">
    <source>
        <dbReference type="Proteomes" id="UP000223913"/>
    </source>
</evidence>
<dbReference type="GO" id="GO:0005886">
    <property type="term" value="C:plasma membrane"/>
    <property type="evidence" value="ECO:0007669"/>
    <property type="project" value="TreeGrafter"/>
</dbReference>
<proteinExistence type="predicted"/>
<gene>
    <name evidence="4" type="ORF">CRP01_08150</name>
</gene>
<dbReference type="GO" id="GO:0012505">
    <property type="term" value="C:endomembrane system"/>
    <property type="evidence" value="ECO:0007669"/>
    <property type="project" value="UniProtKB-SubCell"/>
</dbReference>
<keyword evidence="5" id="KW-1185">Reference proteome</keyword>
<accession>A0A2D0NFD1</accession>
<comment type="subcellular location">
    <subcellularLocation>
        <location evidence="1">Endomembrane system</location>
    </subcellularLocation>
</comment>
<dbReference type="AlphaFoldDB" id="A0A2D0NFD1"/>
<dbReference type="InterPro" id="IPR036013">
    <property type="entry name" value="Band_7/SPFH_dom_sf"/>
</dbReference>
<evidence type="ECO:0000256" key="2">
    <source>
        <dbReference type="SAM" id="Coils"/>
    </source>
</evidence>
<dbReference type="SUPFAM" id="SSF117892">
    <property type="entry name" value="Band 7/SPFH domain"/>
    <property type="match status" value="1"/>
</dbReference>
<dbReference type="PANTHER" id="PTHR13806:SF31">
    <property type="entry name" value="FLOTILLIN-LIKE PROTEIN 1-RELATED"/>
    <property type="match status" value="1"/>
</dbReference>
<reference evidence="4 5" key="1">
    <citation type="submission" date="2017-10" db="EMBL/GenBank/DDBJ databases">
        <title>The draft genome sequence of Lewinella nigricans NBRC 102662.</title>
        <authorList>
            <person name="Wang K."/>
        </authorList>
    </citation>
    <scope>NUCLEOTIDE SEQUENCE [LARGE SCALE GENOMIC DNA]</scope>
    <source>
        <strain evidence="4 5">NBRC 102662</strain>
    </source>
</reference>
<dbReference type="RefSeq" id="WP_099149521.1">
    <property type="nucleotide sequence ID" value="NZ_PDUD01000011.1"/>
</dbReference>
<evidence type="ECO:0000256" key="3">
    <source>
        <dbReference type="SAM" id="Phobius"/>
    </source>
</evidence>
<protein>
    <submittedName>
        <fullName evidence="4">Flotillin</fullName>
    </submittedName>
</protein>
<feature type="coiled-coil region" evidence="2">
    <location>
        <begin position="533"/>
        <end position="560"/>
    </location>
</feature>
<feature type="coiled-coil region" evidence="2">
    <location>
        <begin position="218"/>
        <end position="260"/>
    </location>
</feature>
<dbReference type="Gene3D" id="3.30.479.30">
    <property type="entry name" value="Band 7 domain"/>
    <property type="match status" value="1"/>
</dbReference>
<dbReference type="OrthoDB" id="9815577at2"/>
<evidence type="ECO:0000256" key="1">
    <source>
        <dbReference type="ARBA" id="ARBA00004308"/>
    </source>
</evidence>
<dbReference type="InterPro" id="IPR027705">
    <property type="entry name" value="Flotillin_fam"/>
</dbReference>
<dbReference type="Proteomes" id="UP000223913">
    <property type="component" value="Unassembled WGS sequence"/>
</dbReference>
<keyword evidence="3" id="KW-0812">Transmembrane</keyword>